<proteinExistence type="predicted"/>
<gene>
    <name evidence="3" type="ORF">C461_03163</name>
</gene>
<reference evidence="3 4" key="1">
    <citation type="journal article" date="2014" name="PLoS Genet.">
        <title>Phylogenetically driven sequencing of extremely halophilic archaea reveals strategies for static and dynamic osmo-response.</title>
        <authorList>
            <person name="Becker E.A."/>
            <person name="Seitzer P.M."/>
            <person name="Tritt A."/>
            <person name="Larsen D."/>
            <person name="Krusor M."/>
            <person name="Yao A.I."/>
            <person name="Wu D."/>
            <person name="Madern D."/>
            <person name="Eisen J.A."/>
            <person name="Darling A.E."/>
            <person name="Facciotti M.T."/>
        </authorList>
    </citation>
    <scope>NUCLEOTIDE SEQUENCE [LARGE SCALE GENOMIC DNA]</scope>
    <source>
        <strain evidence="3 4">JCM 13560</strain>
    </source>
</reference>
<protein>
    <submittedName>
        <fullName evidence="3">Fibronectin type III domain protein</fullName>
    </submittedName>
</protein>
<dbReference type="STRING" id="1230454.C461_03163"/>
<keyword evidence="4" id="KW-1185">Reference proteome</keyword>
<dbReference type="InterPro" id="IPR003961">
    <property type="entry name" value="FN3_dom"/>
</dbReference>
<dbReference type="InterPro" id="IPR050964">
    <property type="entry name" value="Striated_Muscle_Regulatory"/>
</dbReference>
<dbReference type="Pfam" id="PF00041">
    <property type="entry name" value="fn3"/>
    <property type="match status" value="1"/>
</dbReference>
<sequence>MLRAESSGSDPADYTAVATPSASLYTDTDLEDGEQYYYRVRAIYSGTPSQPTGEVDATTPLPSPTIDTLDTTTAREISVEYTLPDDSTDGDLTIERSEDDGATWTTIATVTDLSATTYTDTGLLDGEEYTYRLTRDTGDASAESIDSAITDLPAPTVLAPDAAGDTHLGVSWDATHNNGDTRVEYREDDSGDWVTHTTVARDTEQATVDGLLNGQLYGIRVVAETDHAESEDQ</sequence>
<dbReference type="PATRIC" id="fig|1230454.4.peg.650"/>
<dbReference type="EMBL" id="AOJI01000015">
    <property type="protein sequence ID" value="EMA69327.1"/>
    <property type="molecule type" value="Genomic_DNA"/>
</dbReference>
<dbReference type="CDD" id="cd00063">
    <property type="entry name" value="FN3"/>
    <property type="match status" value="2"/>
</dbReference>
<dbReference type="PROSITE" id="PS50853">
    <property type="entry name" value="FN3"/>
    <property type="match status" value="2"/>
</dbReference>
<feature type="domain" description="Fibronectin type-III" evidence="2">
    <location>
        <begin position="154"/>
        <end position="233"/>
    </location>
</feature>
<keyword evidence="1" id="KW-0677">Repeat</keyword>
<accession>M0PGW2</accession>
<dbReference type="SMART" id="SM00060">
    <property type="entry name" value="FN3"/>
    <property type="match status" value="2"/>
</dbReference>
<evidence type="ECO:0000256" key="1">
    <source>
        <dbReference type="ARBA" id="ARBA00022737"/>
    </source>
</evidence>
<comment type="caution">
    <text evidence="3">The sequence shown here is derived from an EMBL/GenBank/DDBJ whole genome shotgun (WGS) entry which is preliminary data.</text>
</comment>
<dbReference type="Gene3D" id="2.60.40.10">
    <property type="entry name" value="Immunoglobulins"/>
    <property type="match status" value="3"/>
</dbReference>
<dbReference type="InterPro" id="IPR013783">
    <property type="entry name" value="Ig-like_fold"/>
</dbReference>
<name>M0PGW2_9EURY</name>
<dbReference type="AlphaFoldDB" id="M0PGW2"/>
<dbReference type="PANTHER" id="PTHR13817">
    <property type="entry name" value="TITIN"/>
    <property type="match status" value="1"/>
</dbReference>
<evidence type="ECO:0000259" key="2">
    <source>
        <dbReference type="PROSITE" id="PS50853"/>
    </source>
</evidence>
<dbReference type="Proteomes" id="UP000011575">
    <property type="component" value="Unassembled WGS sequence"/>
</dbReference>
<dbReference type="SUPFAM" id="SSF49265">
    <property type="entry name" value="Fibronectin type III"/>
    <property type="match status" value="2"/>
</dbReference>
<feature type="domain" description="Fibronectin type-III" evidence="2">
    <location>
        <begin position="1"/>
        <end position="62"/>
    </location>
</feature>
<evidence type="ECO:0000313" key="4">
    <source>
        <dbReference type="Proteomes" id="UP000011575"/>
    </source>
</evidence>
<organism evidence="3 4">
    <name type="scientific">Halorubrum aidingense JCM 13560</name>
    <dbReference type="NCBI Taxonomy" id="1230454"/>
    <lineage>
        <taxon>Archaea</taxon>
        <taxon>Methanobacteriati</taxon>
        <taxon>Methanobacteriota</taxon>
        <taxon>Stenosarchaea group</taxon>
        <taxon>Halobacteria</taxon>
        <taxon>Halobacteriales</taxon>
        <taxon>Haloferacaceae</taxon>
        <taxon>Halorubrum</taxon>
    </lineage>
</organism>
<dbReference type="InterPro" id="IPR036116">
    <property type="entry name" value="FN3_sf"/>
</dbReference>
<evidence type="ECO:0000313" key="3">
    <source>
        <dbReference type="EMBL" id="EMA69327.1"/>
    </source>
</evidence>
<dbReference type="PANTHER" id="PTHR13817:SF166">
    <property type="entry name" value="NEURONAL IGCAM-RELATED"/>
    <property type="match status" value="1"/>
</dbReference>